<organism evidence="1">
    <name type="scientific">hydrothermal vent metagenome</name>
    <dbReference type="NCBI Taxonomy" id="652676"/>
    <lineage>
        <taxon>unclassified sequences</taxon>
        <taxon>metagenomes</taxon>
        <taxon>ecological metagenomes</taxon>
    </lineage>
</organism>
<name>A0A3B1A7V7_9ZZZZ</name>
<proteinExistence type="predicted"/>
<accession>A0A3B1A7V7</accession>
<dbReference type="AlphaFoldDB" id="A0A3B1A7V7"/>
<reference evidence="1" key="1">
    <citation type="submission" date="2018-06" db="EMBL/GenBank/DDBJ databases">
        <authorList>
            <person name="Zhirakovskaya E."/>
        </authorList>
    </citation>
    <scope>NUCLEOTIDE SEQUENCE</scope>
</reference>
<dbReference type="EMBL" id="UOFP01000292">
    <property type="protein sequence ID" value="VAW89804.1"/>
    <property type="molecule type" value="Genomic_DNA"/>
</dbReference>
<gene>
    <name evidence="1" type="ORF">MNBD_GAMMA18-2343</name>
</gene>
<evidence type="ECO:0000313" key="1">
    <source>
        <dbReference type="EMBL" id="VAW89804.1"/>
    </source>
</evidence>
<sequence>MASLLIIEANYALIFWNQPQGTPLDGLITDIVITAGVAYARLIGATQLRIMKPINEQVKSYYLSKPGFSYDTRGNFCYRDL</sequence>
<protein>
    <submittedName>
        <fullName evidence="1">Uncharacterized protein</fullName>
    </submittedName>
</protein>